<evidence type="ECO:0000313" key="3">
    <source>
        <dbReference type="EMBL" id="HGG99064.1"/>
    </source>
</evidence>
<comment type="similarity">
    <text evidence="2">Belongs to the LOG family.</text>
</comment>
<keyword evidence="2" id="KW-0378">Hydrolase</keyword>
<dbReference type="Pfam" id="PF03641">
    <property type="entry name" value="Lysine_decarbox"/>
    <property type="match status" value="1"/>
</dbReference>
<dbReference type="GO" id="GO:0009691">
    <property type="term" value="P:cytokinin biosynthetic process"/>
    <property type="evidence" value="ECO:0007669"/>
    <property type="project" value="UniProtKB-UniRule"/>
</dbReference>
<comment type="catalytic activity">
    <reaction evidence="1">
        <text>AMP + H2O = D-ribose 5-phosphate + adenine</text>
        <dbReference type="Rhea" id="RHEA:20129"/>
        <dbReference type="ChEBI" id="CHEBI:15377"/>
        <dbReference type="ChEBI" id="CHEBI:16708"/>
        <dbReference type="ChEBI" id="CHEBI:78346"/>
        <dbReference type="ChEBI" id="CHEBI:456215"/>
        <dbReference type="EC" id="3.2.2.4"/>
    </reaction>
</comment>
<dbReference type="GO" id="GO:0005829">
    <property type="term" value="C:cytosol"/>
    <property type="evidence" value="ECO:0007669"/>
    <property type="project" value="TreeGrafter"/>
</dbReference>
<name>A0A7C4EKJ2_9BACT</name>
<dbReference type="FunFam" id="3.40.50.450:FF:000011">
    <property type="entry name" value="TIGR00730 family Rossman fold protein"/>
    <property type="match status" value="1"/>
</dbReference>
<proteinExistence type="inferred from homology"/>
<evidence type="ECO:0000256" key="2">
    <source>
        <dbReference type="RuleBase" id="RU363015"/>
    </source>
</evidence>
<gene>
    <name evidence="3" type="ORF">ENV75_01230</name>
</gene>
<dbReference type="EMBL" id="DTHO01000011">
    <property type="protein sequence ID" value="HGG99064.1"/>
    <property type="molecule type" value="Genomic_DNA"/>
</dbReference>
<sequence length="222" mass="25194">MIEDFKTTDTWRVFRIQSELVEGFETLHGIGPAVSIFGSSRLTEESFYYQEAFKVAKVLSQAGFSIITGGGPGIMEAANKGAKLGRGKSIGLNIEIPHEQHPNKYLDISLNFRYFFVRKLMFIKYSIGFVIFPGGFGTFDELFEALTLVQTGKIKSFPVVLYGSEYWKGLIDWFKTSPHAIGAISLDDLKYFELIDNPEAVCGYLRNYLTRLRVPLPEFHYE</sequence>
<reference evidence="3" key="1">
    <citation type="journal article" date="2020" name="mSystems">
        <title>Genome- and Community-Level Interaction Insights into Carbon Utilization and Element Cycling Functions of Hydrothermarchaeota in Hydrothermal Sediment.</title>
        <authorList>
            <person name="Zhou Z."/>
            <person name="Liu Y."/>
            <person name="Xu W."/>
            <person name="Pan J."/>
            <person name="Luo Z.H."/>
            <person name="Li M."/>
        </authorList>
    </citation>
    <scope>NUCLEOTIDE SEQUENCE [LARGE SCALE GENOMIC DNA]</scope>
    <source>
        <strain evidence="3">SpSt-788</strain>
    </source>
</reference>
<dbReference type="PANTHER" id="PTHR43393:SF2">
    <property type="entry name" value="CYTOKININ RIBOSIDE 5'-MONOPHOSPHATE PHOSPHORIBOHYDROLASE"/>
    <property type="match status" value="1"/>
</dbReference>
<dbReference type="EC" id="3.2.2.n1" evidence="2"/>
<organism evidence="3">
    <name type="scientific">Thermodesulfovibrio aggregans</name>
    <dbReference type="NCBI Taxonomy" id="86166"/>
    <lineage>
        <taxon>Bacteria</taxon>
        <taxon>Pseudomonadati</taxon>
        <taxon>Nitrospirota</taxon>
        <taxon>Thermodesulfovibrionia</taxon>
        <taxon>Thermodesulfovibrionales</taxon>
        <taxon>Thermodesulfovibrionaceae</taxon>
        <taxon>Thermodesulfovibrio</taxon>
    </lineage>
</organism>
<protein>
    <recommendedName>
        <fullName evidence="2">Cytokinin riboside 5'-monophosphate phosphoribohydrolase</fullName>
        <ecNumber evidence="2">3.2.2.n1</ecNumber>
    </recommendedName>
</protein>
<dbReference type="AlphaFoldDB" id="A0A7C4EKJ2"/>
<accession>A0A7C4EKJ2</accession>
<dbReference type="InterPro" id="IPR031100">
    <property type="entry name" value="LOG_fam"/>
</dbReference>
<evidence type="ECO:0000256" key="1">
    <source>
        <dbReference type="ARBA" id="ARBA00000274"/>
    </source>
</evidence>
<dbReference type="Gene3D" id="3.40.50.450">
    <property type="match status" value="1"/>
</dbReference>
<dbReference type="NCBIfam" id="TIGR00730">
    <property type="entry name" value="Rossman fold protein, TIGR00730 family"/>
    <property type="match status" value="1"/>
</dbReference>
<dbReference type="SUPFAM" id="SSF102405">
    <property type="entry name" value="MCP/YpsA-like"/>
    <property type="match status" value="1"/>
</dbReference>
<dbReference type="InterPro" id="IPR052341">
    <property type="entry name" value="LOG_family_nucleotidases"/>
</dbReference>
<dbReference type="PANTHER" id="PTHR43393">
    <property type="entry name" value="CYTOKININ RIBOSIDE 5'-MONOPHOSPHATE PHOSPHORIBOHYDROLASE"/>
    <property type="match status" value="1"/>
</dbReference>
<dbReference type="GO" id="GO:0008714">
    <property type="term" value="F:AMP nucleosidase activity"/>
    <property type="evidence" value="ECO:0007669"/>
    <property type="project" value="UniProtKB-EC"/>
</dbReference>
<dbReference type="InterPro" id="IPR005269">
    <property type="entry name" value="LOG"/>
</dbReference>
<keyword evidence="2" id="KW-0203">Cytokinin biosynthesis</keyword>
<comment type="caution">
    <text evidence="3">The sequence shown here is derived from an EMBL/GenBank/DDBJ whole genome shotgun (WGS) entry which is preliminary data.</text>
</comment>